<feature type="transmembrane region" description="Helical" evidence="1">
    <location>
        <begin position="12"/>
        <end position="29"/>
    </location>
</feature>
<accession>A0A7C1VXE3</accession>
<dbReference type="AlphaFoldDB" id="A0A7C1VXE3"/>
<dbReference type="PANTHER" id="PTHR34351">
    <property type="entry name" value="SLR1927 PROTEIN-RELATED"/>
    <property type="match status" value="1"/>
</dbReference>
<protein>
    <submittedName>
        <fullName evidence="2">DUF58 domain-containing protein</fullName>
    </submittedName>
</protein>
<keyword evidence="1" id="KW-1133">Transmembrane helix</keyword>
<evidence type="ECO:0000256" key="1">
    <source>
        <dbReference type="SAM" id="Phobius"/>
    </source>
</evidence>
<sequence>MRKSRFQVQITKPGIFFVALTIMLGVAAVNTGNNLIYLIAALMLSLMALSGLSSFLNLVGLDFKIEVPEETYASQQALLTIWVKNRKPCIPSFLLGINTPLGTTWLPYLPPKKTMSVYLWVSFPKRGWQKLPEMTIFSHFPLYFFSRGFKYFKDQTFLIYPKPLSCPLPSAIFHQGEREQGRRRGREEFRSLREWVSGDDLRHVHWLATARLNKLVIKEYEGGGIKDVILSIPSGIEDIELHLSRLTYLTNTLFKAGYAVGLKTDSLYLPPKRGLQQRKNILKTLALYEG</sequence>
<reference evidence="2" key="1">
    <citation type="journal article" date="2020" name="mSystems">
        <title>Genome- and Community-Level Interaction Insights into Carbon Utilization and Element Cycling Functions of Hydrothermarchaeota in Hydrothermal Sediment.</title>
        <authorList>
            <person name="Zhou Z."/>
            <person name="Liu Y."/>
            <person name="Xu W."/>
            <person name="Pan J."/>
            <person name="Luo Z.H."/>
            <person name="Li M."/>
        </authorList>
    </citation>
    <scope>NUCLEOTIDE SEQUENCE [LARGE SCALE GENOMIC DNA]</scope>
    <source>
        <strain evidence="2">HyVt-389</strain>
    </source>
</reference>
<gene>
    <name evidence="2" type="ORF">ENI35_05720</name>
</gene>
<organism evidence="2">
    <name type="scientific">Desulfofervidus auxilii</name>
    <dbReference type="NCBI Taxonomy" id="1621989"/>
    <lineage>
        <taxon>Bacteria</taxon>
        <taxon>Pseudomonadati</taxon>
        <taxon>Thermodesulfobacteriota</taxon>
        <taxon>Candidatus Desulfofervidia</taxon>
        <taxon>Candidatus Desulfofervidales</taxon>
        <taxon>Candidatus Desulfofervidaceae</taxon>
        <taxon>Candidatus Desulfofervidus</taxon>
    </lineage>
</organism>
<dbReference type="EMBL" id="DRIH01000200">
    <property type="protein sequence ID" value="HEC68286.1"/>
    <property type="molecule type" value="Genomic_DNA"/>
</dbReference>
<proteinExistence type="predicted"/>
<dbReference type="PANTHER" id="PTHR34351:SF1">
    <property type="entry name" value="SLR1927 PROTEIN"/>
    <property type="match status" value="1"/>
</dbReference>
<dbReference type="Proteomes" id="UP000885738">
    <property type="component" value="Unassembled WGS sequence"/>
</dbReference>
<evidence type="ECO:0000313" key="2">
    <source>
        <dbReference type="EMBL" id="HEC68286.1"/>
    </source>
</evidence>
<comment type="caution">
    <text evidence="2">The sequence shown here is derived from an EMBL/GenBank/DDBJ whole genome shotgun (WGS) entry which is preliminary data.</text>
</comment>
<keyword evidence="1" id="KW-0472">Membrane</keyword>
<feature type="transmembrane region" description="Helical" evidence="1">
    <location>
        <begin position="35"/>
        <end position="59"/>
    </location>
</feature>
<name>A0A7C1VXE3_DESA2</name>
<keyword evidence="1" id="KW-0812">Transmembrane</keyword>